<protein>
    <submittedName>
        <fullName evidence="1">Uncharacterized protein</fullName>
    </submittedName>
</protein>
<proteinExistence type="predicted"/>
<name>A0A2P2MZA5_RHIMU</name>
<evidence type="ECO:0000313" key="1">
    <source>
        <dbReference type="EMBL" id="MBX35543.1"/>
    </source>
</evidence>
<dbReference type="AlphaFoldDB" id="A0A2P2MZA5"/>
<sequence>MSGFLRCKARRFFSIDPARKEKEINIRGPSYKANIADEEKFKIIQGQKYLQENVPRWMAAY</sequence>
<accession>A0A2P2MZA5</accession>
<dbReference type="EMBL" id="GGEC01055059">
    <property type="protein sequence ID" value="MBX35543.1"/>
    <property type="molecule type" value="Transcribed_RNA"/>
</dbReference>
<organism evidence="1">
    <name type="scientific">Rhizophora mucronata</name>
    <name type="common">Asiatic mangrove</name>
    <dbReference type="NCBI Taxonomy" id="61149"/>
    <lineage>
        <taxon>Eukaryota</taxon>
        <taxon>Viridiplantae</taxon>
        <taxon>Streptophyta</taxon>
        <taxon>Embryophyta</taxon>
        <taxon>Tracheophyta</taxon>
        <taxon>Spermatophyta</taxon>
        <taxon>Magnoliopsida</taxon>
        <taxon>eudicotyledons</taxon>
        <taxon>Gunneridae</taxon>
        <taxon>Pentapetalae</taxon>
        <taxon>rosids</taxon>
        <taxon>fabids</taxon>
        <taxon>Malpighiales</taxon>
        <taxon>Rhizophoraceae</taxon>
        <taxon>Rhizophora</taxon>
    </lineage>
</organism>
<reference evidence="1" key="1">
    <citation type="submission" date="2018-02" db="EMBL/GenBank/DDBJ databases">
        <title>Rhizophora mucronata_Transcriptome.</title>
        <authorList>
            <person name="Meera S.P."/>
            <person name="Sreeshan A."/>
            <person name="Augustine A."/>
        </authorList>
    </citation>
    <scope>NUCLEOTIDE SEQUENCE</scope>
    <source>
        <tissue evidence="1">Leaf</tissue>
    </source>
</reference>